<dbReference type="Proteomes" id="UP000324738">
    <property type="component" value="Unassembled WGS sequence"/>
</dbReference>
<proteinExistence type="predicted"/>
<name>A0A5B0E0M5_9HYPH</name>
<dbReference type="EMBL" id="VTWH01000001">
    <property type="protein sequence ID" value="KAA0971842.1"/>
    <property type="molecule type" value="Genomic_DNA"/>
</dbReference>
<protein>
    <submittedName>
        <fullName evidence="2">Uncharacterized protein</fullName>
    </submittedName>
</protein>
<evidence type="ECO:0000256" key="1">
    <source>
        <dbReference type="SAM" id="SignalP"/>
    </source>
</evidence>
<sequence>MTLSRVLFAALLATSASPALAQSAVDDAVQTLSTFGDIDGIAGRWIWANMVAVIDLKAPDGDALKGKMAQFCPEDRSPVMAIEAVDDGFNIRLISSPPGLHWQYRRDRSGAYTQSVDPDVFYAALGYSKEKPPSEDVIATNERNSGRVTVIRPDENVLLITTRTGFDLFVRCDDK</sequence>
<gene>
    <name evidence="2" type="ORF">FPY71_01545</name>
</gene>
<keyword evidence="1" id="KW-0732">Signal</keyword>
<dbReference type="RefSeq" id="WP_149296955.1">
    <property type="nucleotide sequence ID" value="NZ_VTWH01000001.1"/>
</dbReference>
<dbReference type="AlphaFoldDB" id="A0A5B0E0M5"/>
<feature type="signal peptide" evidence="1">
    <location>
        <begin position="1"/>
        <end position="21"/>
    </location>
</feature>
<keyword evidence="3" id="KW-1185">Reference proteome</keyword>
<organism evidence="2 3">
    <name type="scientific">Aureimonas fodinaquatilis</name>
    <dbReference type="NCBI Taxonomy" id="2565783"/>
    <lineage>
        <taxon>Bacteria</taxon>
        <taxon>Pseudomonadati</taxon>
        <taxon>Pseudomonadota</taxon>
        <taxon>Alphaproteobacteria</taxon>
        <taxon>Hyphomicrobiales</taxon>
        <taxon>Aurantimonadaceae</taxon>
        <taxon>Aureimonas</taxon>
    </lineage>
</organism>
<feature type="chain" id="PRO_5023126841" evidence="1">
    <location>
        <begin position="22"/>
        <end position="175"/>
    </location>
</feature>
<comment type="caution">
    <text evidence="2">The sequence shown here is derived from an EMBL/GenBank/DDBJ whole genome shotgun (WGS) entry which is preliminary data.</text>
</comment>
<dbReference type="OrthoDB" id="7950454at2"/>
<evidence type="ECO:0000313" key="2">
    <source>
        <dbReference type="EMBL" id="KAA0971842.1"/>
    </source>
</evidence>
<accession>A0A5B0E0M5</accession>
<evidence type="ECO:0000313" key="3">
    <source>
        <dbReference type="Proteomes" id="UP000324738"/>
    </source>
</evidence>
<reference evidence="2 3" key="1">
    <citation type="submission" date="2019-08" db="EMBL/GenBank/DDBJ databases">
        <title>Aureimonas fodiniaquatilis sp. nov., isolated from a coal mine wastewater.</title>
        <authorList>
            <person name="Kim W."/>
        </authorList>
    </citation>
    <scope>NUCLEOTIDE SEQUENCE [LARGE SCALE GENOMIC DNA]</scope>
    <source>
        <strain evidence="2 3">CAU 1482</strain>
    </source>
</reference>